<sequence>MEFTYVTRRPPELARWVESIWFARGRIDYPRERIAPTGSTVAVVVLGDPIRLVAGDGPALVAREGFLLGPHDRPVVNEPLGETHCVGVVTTPVGCLPLLGVAPAPVRGRVVDLRSAWPAAADLRRALSRGQGAEEALDAYQSLMNPGEPGPAVRRCATAVAALEADPMRPIVGLAAELGVSHGHLDREFTAVVGLSPRVLSRILRLRALLAALDVYGPVDWTGLAAAHGWFDQSHFIRDFRRHTGVTPSRYVAAQRAAFTPEVVEPGFVPEVDVDVKSVQDAGRSVRARSRL</sequence>
<organism evidence="5 6">
    <name type="scientific">Phytohabitans houttuyneae</name>
    <dbReference type="NCBI Taxonomy" id="1076126"/>
    <lineage>
        <taxon>Bacteria</taxon>
        <taxon>Bacillati</taxon>
        <taxon>Actinomycetota</taxon>
        <taxon>Actinomycetes</taxon>
        <taxon>Micromonosporales</taxon>
        <taxon>Micromonosporaceae</taxon>
    </lineage>
</organism>
<keyword evidence="6" id="KW-1185">Reference proteome</keyword>
<dbReference type="Pfam" id="PF12833">
    <property type="entry name" value="HTH_18"/>
    <property type="match status" value="1"/>
</dbReference>
<comment type="caution">
    <text evidence="5">The sequence shown here is derived from an EMBL/GenBank/DDBJ whole genome shotgun (WGS) entry which is preliminary data.</text>
</comment>
<evidence type="ECO:0000313" key="5">
    <source>
        <dbReference type="EMBL" id="GFJ76126.1"/>
    </source>
</evidence>
<dbReference type="InterPro" id="IPR046532">
    <property type="entry name" value="DUF6597"/>
</dbReference>
<dbReference type="InterPro" id="IPR018060">
    <property type="entry name" value="HTH_AraC"/>
</dbReference>
<accession>A0A6V8K2E1</accession>
<reference evidence="5 6" key="2">
    <citation type="submission" date="2020-03" db="EMBL/GenBank/DDBJ databases">
        <authorList>
            <person name="Ichikawa N."/>
            <person name="Kimura A."/>
            <person name="Kitahashi Y."/>
            <person name="Uohara A."/>
        </authorList>
    </citation>
    <scope>NUCLEOTIDE SEQUENCE [LARGE SCALE GENOMIC DNA]</scope>
    <source>
        <strain evidence="5 6">NBRC 108639</strain>
    </source>
</reference>
<keyword evidence="3" id="KW-0804">Transcription</keyword>
<dbReference type="PANTHER" id="PTHR46796">
    <property type="entry name" value="HTH-TYPE TRANSCRIPTIONAL ACTIVATOR RHAS-RELATED"/>
    <property type="match status" value="1"/>
</dbReference>
<name>A0A6V8K2E1_9ACTN</name>
<dbReference type="Proteomes" id="UP000482800">
    <property type="component" value="Unassembled WGS sequence"/>
</dbReference>
<dbReference type="GO" id="GO:0003700">
    <property type="term" value="F:DNA-binding transcription factor activity"/>
    <property type="evidence" value="ECO:0007669"/>
    <property type="project" value="InterPro"/>
</dbReference>
<dbReference type="SUPFAM" id="SSF46689">
    <property type="entry name" value="Homeodomain-like"/>
    <property type="match status" value="1"/>
</dbReference>
<feature type="domain" description="HTH araC/xylS-type" evidence="4">
    <location>
        <begin position="174"/>
        <end position="254"/>
    </location>
</feature>
<evidence type="ECO:0000313" key="6">
    <source>
        <dbReference type="Proteomes" id="UP000482800"/>
    </source>
</evidence>
<dbReference type="InterPro" id="IPR009057">
    <property type="entry name" value="Homeodomain-like_sf"/>
</dbReference>
<dbReference type="AlphaFoldDB" id="A0A6V8K2E1"/>
<protein>
    <submittedName>
        <fullName evidence="5">AraC family transcriptional regulator</fullName>
    </submittedName>
</protein>
<dbReference type="GO" id="GO:0043565">
    <property type="term" value="F:sequence-specific DNA binding"/>
    <property type="evidence" value="ECO:0007669"/>
    <property type="project" value="InterPro"/>
</dbReference>
<dbReference type="RefSeq" id="WP_173052853.1">
    <property type="nucleotide sequence ID" value="NZ_BAABGO010000003.1"/>
</dbReference>
<dbReference type="PROSITE" id="PS01124">
    <property type="entry name" value="HTH_ARAC_FAMILY_2"/>
    <property type="match status" value="1"/>
</dbReference>
<gene>
    <name evidence="5" type="ORF">Phou_003060</name>
</gene>
<dbReference type="EMBL" id="BLPF01000001">
    <property type="protein sequence ID" value="GFJ76126.1"/>
    <property type="molecule type" value="Genomic_DNA"/>
</dbReference>
<dbReference type="InterPro" id="IPR050204">
    <property type="entry name" value="AraC_XylS_family_regulators"/>
</dbReference>
<dbReference type="Pfam" id="PF20240">
    <property type="entry name" value="DUF6597"/>
    <property type="match status" value="1"/>
</dbReference>
<evidence type="ECO:0000256" key="2">
    <source>
        <dbReference type="ARBA" id="ARBA00023125"/>
    </source>
</evidence>
<keyword evidence="2" id="KW-0238">DNA-binding</keyword>
<evidence type="ECO:0000256" key="1">
    <source>
        <dbReference type="ARBA" id="ARBA00023015"/>
    </source>
</evidence>
<dbReference type="PANTHER" id="PTHR46796:SF15">
    <property type="entry name" value="BLL1074 PROTEIN"/>
    <property type="match status" value="1"/>
</dbReference>
<evidence type="ECO:0000256" key="3">
    <source>
        <dbReference type="ARBA" id="ARBA00023163"/>
    </source>
</evidence>
<keyword evidence="1" id="KW-0805">Transcription regulation</keyword>
<dbReference type="SMART" id="SM00342">
    <property type="entry name" value="HTH_ARAC"/>
    <property type="match status" value="1"/>
</dbReference>
<reference evidence="5 6" key="1">
    <citation type="submission" date="2020-03" db="EMBL/GenBank/DDBJ databases">
        <title>Whole genome shotgun sequence of Phytohabitans houttuyneae NBRC 108639.</title>
        <authorList>
            <person name="Komaki H."/>
            <person name="Tamura T."/>
        </authorList>
    </citation>
    <scope>NUCLEOTIDE SEQUENCE [LARGE SCALE GENOMIC DNA]</scope>
    <source>
        <strain evidence="5 6">NBRC 108639</strain>
    </source>
</reference>
<proteinExistence type="predicted"/>
<dbReference type="Gene3D" id="1.10.10.60">
    <property type="entry name" value="Homeodomain-like"/>
    <property type="match status" value="2"/>
</dbReference>
<evidence type="ECO:0000259" key="4">
    <source>
        <dbReference type="PROSITE" id="PS01124"/>
    </source>
</evidence>